<dbReference type="AlphaFoldDB" id="A0A918I3Y4"/>
<accession>A0A918I3Y4</accession>
<dbReference type="Proteomes" id="UP000636661">
    <property type="component" value="Unassembled WGS sequence"/>
</dbReference>
<dbReference type="EMBL" id="BMTP01000020">
    <property type="protein sequence ID" value="GGU62783.1"/>
    <property type="molecule type" value="Genomic_DNA"/>
</dbReference>
<keyword evidence="2" id="KW-1185">Reference proteome</keyword>
<sequence length="57" mass="6392">MAKYYAAFLDGDYEEIAADLVERSGSDYIVYRAGEVAGYIPVANVRSLLREDTRTAR</sequence>
<gene>
    <name evidence="1" type="ORF">GCM10010274_59520</name>
</gene>
<name>A0A918I3Y4_9ACTN</name>
<protein>
    <submittedName>
        <fullName evidence="1">Uncharacterized protein</fullName>
    </submittedName>
</protein>
<comment type="caution">
    <text evidence="1">The sequence shown here is derived from an EMBL/GenBank/DDBJ whole genome shotgun (WGS) entry which is preliminary data.</text>
</comment>
<reference evidence="1" key="2">
    <citation type="submission" date="2020-09" db="EMBL/GenBank/DDBJ databases">
        <authorList>
            <person name="Sun Q."/>
            <person name="Ohkuma M."/>
        </authorList>
    </citation>
    <scope>NUCLEOTIDE SEQUENCE</scope>
    <source>
        <strain evidence="1">JCM 4391</strain>
    </source>
</reference>
<evidence type="ECO:0000313" key="1">
    <source>
        <dbReference type="EMBL" id="GGU62783.1"/>
    </source>
</evidence>
<organism evidence="1 2">
    <name type="scientific">Streptomyces lavendofoliae</name>
    <dbReference type="NCBI Taxonomy" id="67314"/>
    <lineage>
        <taxon>Bacteria</taxon>
        <taxon>Bacillati</taxon>
        <taxon>Actinomycetota</taxon>
        <taxon>Actinomycetes</taxon>
        <taxon>Kitasatosporales</taxon>
        <taxon>Streptomycetaceae</taxon>
        <taxon>Streptomyces</taxon>
    </lineage>
</organism>
<evidence type="ECO:0000313" key="2">
    <source>
        <dbReference type="Proteomes" id="UP000636661"/>
    </source>
</evidence>
<proteinExistence type="predicted"/>
<dbReference type="RefSeq" id="WP_176737695.1">
    <property type="nucleotide sequence ID" value="NZ_BMTP01000020.1"/>
</dbReference>
<reference evidence="1" key="1">
    <citation type="journal article" date="2014" name="Int. J. Syst. Evol. Microbiol.">
        <title>Complete genome sequence of Corynebacterium casei LMG S-19264T (=DSM 44701T), isolated from a smear-ripened cheese.</title>
        <authorList>
            <consortium name="US DOE Joint Genome Institute (JGI-PGF)"/>
            <person name="Walter F."/>
            <person name="Albersmeier A."/>
            <person name="Kalinowski J."/>
            <person name="Ruckert C."/>
        </authorList>
    </citation>
    <scope>NUCLEOTIDE SEQUENCE</scope>
    <source>
        <strain evidence="1">JCM 4391</strain>
    </source>
</reference>